<feature type="domain" description="Rab-GAP TBC" evidence="1">
    <location>
        <begin position="1"/>
        <end position="70"/>
    </location>
</feature>
<reference evidence="3" key="1">
    <citation type="submission" date="2022-11" db="UniProtKB">
        <authorList>
            <consortium name="WormBaseParasite"/>
        </authorList>
    </citation>
    <scope>IDENTIFICATION</scope>
</reference>
<keyword evidence="2" id="KW-1185">Reference proteome</keyword>
<evidence type="ECO:0000259" key="1">
    <source>
        <dbReference type="PROSITE" id="PS50086"/>
    </source>
</evidence>
<accession>A0A915MN35</accession>
<dbReference type="Pfam" id="PF00566">
    <property type="entry name" value="RabGAP-TBC"/>
    <property type="match status" value="1"/>
</dbReference>
<dbReference type="AlphaFoldDB" id="A0A915MN35"/>
<name>A0A915MN35_MELJA</name>
<dbReference type="PROSITE" id="PS50086">
    <property type="entry name" value="TBC_RABGAP"/>
    <property type="match status" value="1"/>
</dbReference>
<evidence type="ECO:0000313" key="2">
    <source>
        <dbReference type="Proteomes" id="UP000887561"/>
    </source>
</evidence>
<dbReference type="PANTHER" id="PTHR47219">
    <property type="entry name" value="RAB GTPASE-ACTIVATING PROTEIN 1-LIKE"/>
    <property type="match status" value="1"/>
</dbReference>
<dbReference type="InterPro" id="IPR035969">
    <property type="entry name" value="Rab-GAP_TBC_sf"/>
</dbReference>
<dbReference type="WBParaSite" id="scaffold42712_cov315.g24049">
    <property type="protein sequence ID" value="scaffold42712_cov315.g24049"/>
    <property type="gene ID" value="scaffold42712_cov315.g24049"/>
</dbReference>
<sequence>MSPEDAFWFIVAITERYFDSSYFDQTLTGAQADQEVLKEIVTLNWFIALFFDAVPFQTMLRIWDTFLLEGPKVLFRYTIALLGLYQ</sequence>
<protein>
    <submittedName>
        <fullName evidence="3">Rab-GAP TBC domain-containing protein</fullName>
    </submittedName>
</protein>
<dbReference type="GO" id="GO:0031267">
    <property type="term" value="F:small GTPase binding"/>
    <property type="evidence" value="ECO:0007669"/>
    <property type="project" value="TreeGrafter"/>
</dbReference>
<dbReference type="Proteomes" id="UP000887561">
    <property type="component" value="Unplaced"/>
</dbReference>
<dbReference type="InterPro" id="IPR000195">
    <property type="entry name" value="Rab-GAP-TBC_dom"/>
</dbReference>
<organism evidence="2 3">
    <name type="scientific">Meloidogyne javanica</name>
    <name type="common">Root-knot nematode worm</name>
    <dbReference type="NCBI Taxonomy" id="6303"/>
    <lineage>
        <taxon>Eukaryota</taxon>
        <taxon>Metazoa</taxon>
        <taxon>Ecdysozoa</taxon>
        <taxon>Nematoda</taxon>
        <taxon>Chromadorea</taxon>
        <taxon>Rhabditida</taxon>
        <taxon>Tylenchina</taxon>
        <taxon>Tylenchomorpha</taxon>
        <taxon>Tylenchoidea</taxon>
        <taxon>Meloidogynidae</taxon>
        <taxon>Meloidogyninae</taxon>
        <taxon>Meloidogyne</taxon>
        <taxon>Meloidogyne incognita group</taxon>
    </lineage>
</organism>
<dbReference type="SUPFAM" id="SSF47923">
    <property type="entry name" value="Ypt/Rab-GAP domain of gyp1p"/>
    <property type="match status" value="2"/>
</dbReference>
<dbReference type="InterPro" id="IPR050302">
    <property type="entry name" value="Rab_GAP_TBC_domain"/>
</dbReference>
<dbReference type="PANTHER" id="PTHR47219:SF20">
    <property type="entry name" value="TBC1 DOMAIN FAMILY MEMBER 2B"/>
    <property type="match status" value="1"/>
</dbReference>
<dbReference type="Gene3D" id="1.10.472.80">
    <property type="entry name" value="Ypt/Rab-GAP domain of gyp1p, domain 3"/>
    <property type="match status" value="1"/>
</dbReference>
<dbReference type="GO" id="GO:0005096">
    <property type="term" value="F:GTPase activator activity"/>
    <property type="evidence" value="ECO:0007669"/>
    <property type="project" value="TreeGrafter"/>
</dbReference>
<proteinExistence type="predicted"/>
<evidence type="ECO:0000313" key="3">
    <source>
        <dbReference type="WBParaSite" id="scaffold42712_cov315.g24049"/>
    </source>
</evidence>